<sequence>KVQILVFCLCLFLTVTAILAAVIDVDTVLTKVNKPFVKSIQSADGDIIDCVDIYKQPAFDHPLLVNHTLQLEPTSYPEEVLRNDIGRGEEIMTQIWHRNGSCPEGTIPIRRRRRREEITMRGKKRPFTVHMDAVNQQFINHEHAIGYVNQGPYYGARGTFNVWKPNTQIDTEFSVSQLWIVAGDSQPETETVEAGWQVYPDYYKSSKEPIFFVFWTRDYYQSTGCYNLDCPGFVQVSKRISLGSAIAPVSQYNDKQYEITILIWEDRETKNWWLHSFGEVIGYWPASLFKALPEKGSRLVEWGGEVLDLRIGGQHTTTEMGSGHWPEEGFHKAAYVSDLRIVDQTTKLYPAKGVRTLAADRNCYSANLVRGNWLYYGGPGRNPNC</sequence>
<evidence type="ECO:0000256" key="1">
    <source>
        <dbReference type="SAM" id="SignalP"/>
    </source>
</evidence>
<feature type="non-terminal residue" evidence="3">
    <location>
        <position position="1"/>
    </location>
</feature>
<dbReference type="AlphaFoldDB" id="S8DX80"/>
<keyword evidence="1" id="KW-0732">Signal</keyword>
<dbReference type="Gene3D" id="3.90.1320.10">
    <property type="entry name" value="Outer-capsid protein sigma 3, large lobe"/>
    <property type="match status" value="1"/>
</dbReference>
<feature type="domain" description="Neprosin PEP catalytic" evidence="2">
    <location>
        <begin position="135"/>
        <end position="385"/>
    </location>
</feature>
<protein>
    <recommendedName>
        <fullName evidence="2">Neprosin PEP catalytic domain-containing protein</fullName>
    </recommendedName>
</protein>
<comment type="caution">
    <text evidence="3">The sequence shown here is derived from an EMBL/GenBank/DDBJ whole genome shotgun (WGS) entry which is preliminary data.</text>
</comment>
<dbReference type="Pfam" id="PF14365">
    <property type="entry name" value="Neprosin_AP"/>
    <property type="match status" value="1"/>
</dbReference>
<name>S8DX80_9LAMI</name>
<proteinExistence type="predicted"/>
<keyword evidence="4" id="KW-1185">Reference proteome</keyword>
<dbReference type="PANTHER" id="PTHR31589">
    <property type="entry name" value="PROTEIN, PUTATIVE (DUF239)-RELATED-RELATED"/>
    <property type="match status" value="1"/>
</dbReference>
<reference evidence="3 4" key="1">
    <citation type="journal article" date="2013" name="BMC Genomics">
        <title>The miniature genome of a carnivorous plant Genlisea aurea contains a low number of genes and short non-coding sequences.</title>
        <authorList>
            <person name="Leushkin E.V."/>
            <person name="Sutormin R.A."/>
            <person name="Nabieva E.R."/>
            <person name="Penin A.A."/>
            <person name="Kondrashov A.S."/>
            <person name="Logacheva M.D."/>
        </authorList>
    </citation>
    <scope>NUCLEOTIDE SEQUENCE [LARGE SCALE GENOMIC DNA]</scope>
</reference>
<dbReference type="OrthoDB" id="1021277at2759"/>
<accession>S8DX80</accession>
<evidence type="ECO:0000313" key="4">
    <source>
        <dbReference type="Proteomes" id="UP000015453"/>
    </source>
</evidence>
<dbReference type="Pfam" id="PF03080">
    <property type="entry name" value="Neprosin"/>
    <property type="match status" value="1"/>
</dbReference>
<dbReference type="InterPro" id="IPR004314">
    <property type="entry name" value="Neprosin"/>
</dbReference>
<dbReference type="EMBL" id="AUSU01002883">
    <property type="protein sequence ID" value="EPS67868.1"/>
    <property type="molecule type" value="Genomic_DNA"/>
</dbReference>
<feature type="signal peptide" evidence="1">
    <location>
        <begin position="1"/>
        <end position="20"/>
    </location>
</feature>
<evidence type="ECO:0000259" key="2">
    <source>
        <dbReference type="PROSITE" id="PS52045"/>
    </source>
</evidence>
<dbReference type="InterPro" id="IPR025521">
    <property type="entry name" value="Neprosin_propep"/>
</dbReference>
<organism evidence="3 4">
    <name type="scientific">Genlisea aurea</name>
    <dbReference type="NCBI Taxonomy" id="192259"/>
    <lineage>
        <taxon>Eukaryota</taxon>
        <taxon>Viridiplantae</taxon>
        <taxon>Streptophyta</taxon>
        <taxon>Embryophyta</taxon>
        <taxon>Tracheophyta</taxon>
        <taxon>Spermatophyta</taxon>
        <taxon>Magnoliopsida</taxon>
        <taxon>eudicotyledons</taxon>
        <taxon>Gunneridae</taxon>
        <taxon>Pentapetalae</taxon>
        <taxon>asterids</taxon>
        <taxon>lamiids</taxon>
        <taxon>Lamiales</taxon>
        <taxon>Lentibulariaceae</taxon>
        <taxon>Genlisea</taxon>
    </lineage>
</organism>
<dbReference type="Proteomes" id="UP000015453">
    <property type="component" value="Unassembled WGS sequence"/>
</dbReference>
<feature type="non-terminal residue" evidence="3">
    <location>
        <position position="385"/>
    </location>
</feature>
<evidence type="ECO:0000313" key="3">
    <source>
        <dbReference type="EMBL" id="EPS67868.1"/>
    </source>
</evidence>
<dbReference type="PANTHER" id="PTHR31589:SF221">
    <property type="entry name" value="LIGASE, PUTATIVE (DUF239)-RELATED"/>
    <property type="match status" value="1"/>
</dbReference>
<dbReference type="InterPro" id="IPR053168">
    <property type="entry name" value="Glutamic_endopeptidase"/>
</dbReference>
<dbReference type="PROSITE" id="PS52045">
    <property type="entry name" value="NEPROSIN_PEP_CD"/>
    <property type="match status" value="1"/>
</dbReference>
<feature type="chain" id="PRO_5004549972" description="Neprosin PEP catalytic domain-containing protein" evidence="1">
    <location>
        <begin position="21"/>
        <end position="385"/>
    </location>
</feature>
<gene>
    <name evidence="3" type="ORF">M569_06912</name>
</gene>